<sequence length="240" mass="28475">MRPMLRKLIVFFLLLCLNGCGIIDYYFLTPPEDTAQELFENARGQLQDQDYGSAIESLSRLNDRYPFSPYAIQARLMLGDAYYLDKQYMEAADTYEEFLNMHPRHESVDYVLLQIGICKYNTYKSIDLPQSGLEEAIASLERLVEDYPQSGHREKAIEYIGKCRKMMAEHELYVADFYFKSESYKAAWMRYIYVLENFSELPEVVRLAEAKAKVAYFYYQQQENDTQRHPSRFKKFFDWL</sequence>
<dbReference type="EMBL" id="CP014230">
    <property type="protein sequence ID" value="AMD94070.1"/>
    <property type="molecule type" value="Genomic_DNA"/>
</dbReference>
<name>A0A109W6S0_9BACT</name>
<evidence type="ECO:0000256" key="1">
    <source>
        <dbReference type="ARBA" id="ARBA00022729"/>
    </source>
</evidence>
<evidence type="ECO:0000259" key="5">
    <source>
        <dbReference type="Pfam" id="PF13525"/>
    </source>
</evidence>
<dbReference type="Pfam" id="PF13525">
    <property type="entry name" value="YfiO"/>
    <property type="match status" value="1"/>
</dbReference>
<dbReference type="AlphaFoldDB" id="A0A109W6S0"/>
<organism evidence="6 7">
    <name type="scientific">Desulfomicrobium orale DSM 12838</name>
    <dbReference type="NCBI Taxonomy" id="888061"/>
    <lineage>
        <taxon>Bacteria</taxon>
        <taxon>Pseudomonadati</taxon>
        <taxon>Thermodesulfobacteriota</taxon>
        <taxon>Desulfovibrionia</taxon>
        <taxon>Desulfovibrionales</taxon>
        <taxon>Desulfomicrobiaceae</taxon>
        <taxon>Desulfomicrobium</taxon>
    </lineage>
</organism>
<dbReference type="SUPFAM" id="SSF48452">
    <property type="entry name" value="TPR-like"/>
    <property type="match status" value="1"/>
</dbReference>
<evidence type="ECO:0000313" key="6">
    <source>
        <dbReference type="EMBL" id="AMD94070.1"/>
    </source>
</evidence>
<feature type="domain" description="Outer membrane lipoprotein BamD-like" evidence="5">
    <location>
        <begin position="32"/>
        <end position="207"/>
    </location>
</feature>
<evidence type="ECO:0000256" key="3">
    <source>
        <dbReference type="ARBA" id="ARBA00023237"/>
    </source>
</evidence>
<dbReference type="OrthoDB" id="9781894at2"/>
<dbReference type="Gene3D" id="1.25.40.10">
    <property type="entry name" value="Tetratricopeptide repeat domain"/>
    <property type="match status" value="1"/>
</dbReference>
<gene>
    <name evidence="6" type="ORF">AXF15_08890</name>
</gene>
<dbReference type="CDD" id="cd15830">
    <property type="entry name" value="BamD"/>
    <property type="match status" value="1"/>
</dbReference>
<proteinExistence type="inferred from homology"/>
<feature type="repeat" description="TPR" evidence="4">
    <location>
        <begin position="72"/>
        <end position="105"/>
    </location>
</feature>
<keyword evidence="3" id="KW-0998">Cell outer membrane</keyword>
<keyword evidence="4" id="KW-0802">TPR repeat</keyword>
<dbReference type="PANTHER" id="PTHR37423:SF6">
    <property type="entry name" value="CELL DIVISION COORDINATOR CPOB"/>
    <property type="match status" value="1"/>
</dbReference>
<reference evidence="7" key="1">
    <citation type="submission" date="2016-02" db="EMBL/GenBank/DDBJ databases">
        <authorList>
            <person name="Holder M.E."/>
            <person name="Ajami N.J."/>
            <person name="Petrosino J.F."/>
        </authorList>
    </citation>
    <scope>NUCLEOTIDE SEQUENCE [LARGE SCALE GENOMIC DNA]</scope>
    <source>
        <strain evidence="7">DSM 12838</strain>
    </source>
</reference>
<dbReference type="KEGG" id="doa:AXF15_08890"/>
<dbReference type="PROSITE" id="PS50005">
    <property type="entry name" value="TPR"/>
    <property type="match status" value="1"/>
</dbReference>
<keyword evidence="1" id="KW-0732">Signal</keyword>
<keyword evidence="7" id="KW-1185">Reference proteome</keyword>
<dbReference type="InterPro" id="IPR019734">
    <property type="entry name" value="TPR_rpt"/>
</dbReference>
<dbReference type="NCBIfam" id="TIGR03302">
    <property type="entry name" value="OM_YfiO"/>
    <property type="match status" value="1"/>
</dbReference>
<dbReference type="InterPro" id="IPR017689">
    <property type="entry name" value="BamD"/>
</dbReference>
<evidence type="ECO:0000256" key="4">
    <source>
        <dbReference type="PROSITE-ProRule" id="PRU00339"/>
    </source>
</evidence>
<dbReference type="InterPro" id="IPR039565">
    <property type="entry name" value="BamD-like"/>
</dbReference>
<keyword evidence="2" id="KW-0472">Membrane</keyword>
<accession>A0A109W6S0</accession>
<evidence type="ECO:0000256" key="2">
    <source>
        <dbReference type="ARBA" id="ARBA00023136"/>
    </source>
</evidence>
<dbReference type="InterPro" id="IPR011990">
    <property type="entry name" value="TPR-like_helical_dom_sf"/>
</dbReference>
<dbReference type="HAMAP" id="MF_00922">
    <property type="entry name" value="OM_assembly_BamD"/>
    <property type="match status" value="1"/>
</dbReference>
<dbReference type="PANTHER" id="PTHR37423">
    <property type="entry name" value="SOLUBLE LYTIC MUREIN TRANSGLYCOSYLASE-RELATED"/>
    <property type="match status" value="1"/>
</dbReference>
<protein>
    <recommendedName>
        <fullName evidence="5">Outer membrane lipoprotein BamD-like domain-containing protein</fullName>
    </recommendedName>
</protein>
<evidence type="ECO:0000313" key="7">
    <source>
        <dbReference type="Proteomes" id="UP000063964"/>
    </source>
</evidence>
<dbReference type="STRING" id="888061.AXF15_08890"/>
<dbReference type="Proteomes" id="UP000063964">
    <property type="component" value="Chromosome"/>
</dbReference>